<reference evidence="3 4" key="1">
    <citation type="submission" date="2016-11" db="EMBL/GenBank/DDBJ databases">
        <authorList>
            <person name="Jaros S."/>
            <person name="Januszkiewicz K."/>
            <person name="Wedrychowicz H."/>
        </authorList>
    </citation>
    <scope>NUCLEOTIDE SEQUENCE [LARGE SCALE GENOMIC DNA]</scope>
    <source>
        <strain evidence="3 4">DSM 27063</strain>
    </source>
</reference>
<dbReference type="Pfam" id="PF17761">
    <property type="entry name" value="DUF1016_N"/>
    <property type="match status" value="1"/>
</dbReference>
<dbReference type="PANTHER" id="PTHR30547:SF5">
    <property type="entry name" value="NUCLEASE YHCG-RELATED"/>
    <property type="match status" value="1"/>
</dbReference>
<evidence type="ECO:0000313" key="3">
    <source>
        <dbReference type="EMBL" id="SHJ65272.1"/>
    </source>
</evidence>
<evidence type="ECO:0000259" key="1">
    <source>
        <dbReference type="Pfam" id="PF06250"/>
    </source>
</evidence>
<gene>
    <name evidence="3" type="ORF">SAMN05444280_12541</name>
</gene>
<dbReference type="InterPro" id="IPR009362">
    <property type="entry name" value="YhcG_C"/>
</dbReference>
<dbReference type="EMBL" id="FQZE01000025">
    <property type="protein sequence ID" value="SHJ65272.1"/>
    <property type="molecule type" value="Genomic_DNA"/>
</dbReference>
<evidence type="ECO:0000259" key="2">
    <source>
        <dbReference type="Pfam" id="PF17761"/>
    </source>
</evidence>
<keyword evidence="3" id="KW-0378">Hydrolase</keyword>
<keyword evidence="3" id="KW-0540">Nuclease</keyword>
<keyword evidence="3" id="KW-0255">Endonuclease</keyword>
<dbReference type="GO" id="GO:0004519">
    <property type="term" value="F:endonuclease activity"/>
    <property type="evidence" value="ECO:0007669"/>
    <property type="project" value="UniProtKB-KW"/>
</dbReference>
<name>A0A1M6L2D9_9BACT</name>
<dbReference type="RefSeq" id="WP_073171272.1">
    <property type="nucleotide sequence ID" value="NZ_FQZE01000025.1"/>
</dbReference>
<dbReference type="Proteomes" id="UP000184050">
    <property type="component" value="Unassembled WGS sequence"/>
</dbReference>
<dbReference type="InterPro" id="IPR041527">
    <property type="entry name" value="YhcG_N"/>
</dbReference>
<dbReference type="Pfam" id="PF06250">
    <property type="entry name" value="YhcG_C"/>
    <property type="match status" value="1"/>
</dbReference>
<dbReference type="STRING" id="1168035.SAMN05444280_12541"/>
<dbReference type="GO" id="GO:0003676">
    <property type="term" value="F:nucleic acid binding"/>
    <property type="evidence" value="ECO:0007669"/>
    <property type="project" value="InterPro"/>
</dbReference>
<accession>A0A1M6L2D9</accession>
<dbReference type="PANTHER" id="PTHR30547">
    <property type="entry name" value="UNCHARACTERIZED PROTEIN YHCG-RELATED"/>
    <property type="match status" value="1"/>
</dbReference>
<proteinExistence type="predicted"/>
<dbReference type="Gene3D" id="3.40.1350.10">
    <property type="match status" value="1"/>
</dbReference>
<keyword evidence="4" id="KW-1185">Reference proteome</keyword>
<feature type="domain" description="YhcG N-terminal" evidence="2">
    <location>
        <begin position="14"/>
        <end position="150"/>
    </location>
</feature>
<evidence type="ECO:0000313" key="4">
    <source>
        <dbReference type="Proteomes" id="UP000184050"/>
    </source>
</evidence>
<feature type="domain" description="YhcG PDDEXK nuclease" evidence="1">
    <location>
        <begin position="179"/>
        <end position="329"/>
    </location>
</feature>
<sequence>MSNSPHNIYNLFSEIKQLIEEAKQNVAVTVNAATTILYWNIGQRVNSEILNNKRAEYGKEVVKSLSQKLTQEFGKGWSEQQIRHCLRIAETFPDKEILYALSRQLNWTHLRTIMYLKDELRREFYIEMIKLENWDTRTLNQKIDSMLYERTAISKKSEELIRKELKELREENKLSPDLVFRDPYFLNFLGLEENYSEKSLEEAILRELEKFILELGQGFTFVERQKRMLIDGDSFKLDLLFYHRKLKRLVAIDLKLSRFKARYKGQMELYLRYLEKYELESGENSPIGLILCSEGSKEQIELLQLDNSEIRVAEYWMELPPKELLQKKLHKVIELEREKLQMKKLK</sequence>
<protein>
    <submittedName>
        <fullName evidence="3">Predicted nuclease of restriction endonuclease-like (RecB) superfamily, DUF1016 family</fullName>
    </submittedName>
</protein>
<dbReference type="InterPro" id="IPR053148">
    <property type="entry name" value="PD-DEXK-like_domain"/>
</dbReference>
<dbReference type="InterPro" id="IPR011856">
    <property type="entry name" value="tRNA_endonuc-like_dom_sf"/>
</dbReference>
<dbReference type="OrthoDB" id="9801263at2"/>
<dbReference type="AlphaFoldDB" id="A0A1M6L2D9"/>
<organism evidence="3 4">
    <name type="scientific">Tangfeifania diversioriginum</name>
    <dbReference type="NCBI Taxonomy" id="1168035"/>
    <lineage>
        <taxon>Bacteria</taxon>
        <taxon>Pseudomonadati</taxon>
        <taxon>Bacteroidota</taxon>
        <taxon>Bacteroidia</taxon>
        <taxon>Marinilabiliales</taxon>
        <taxon>Prolixibacteraceae</taxon>
        <taxon>Tangfeifania</taxon>
    </lineage>
</organism>